<gene>
    <name evidence="13" type="ORF">AA994_02840</name>
    <name evidence="12" type="ORF">CVU5213_07275</name>
</gene>
<feature type="active site" description="Nucleophile" evidence="8">
    <location>
        <position position="253"/>
    </location>
</feature>
<dbReference type="GO" id="GO:0000271">
    <property type="term" value="P:polysaccharide biosynthetic process"/>
    <property type="evidence" value="ECO:0007669"/>
    <property type="project" value="InterPro"/>
</dbReference>
<dbReference type="InterPro" id="IPR036291">
    <property type="entry name" value="NAD(P)-bd_dom_sf"/>
</dbReference>
<comment type="caution">
    <text evidence="13">The sequence shown here is derived from an EMBL/GenBank/DDBJ whole genome shotgun (WGS) entry which is preliminary data.</text>
</comment>
<dbReference type="InterPro" id="IPR028357">
    <property type="entry name" value="UDPglc_DH_bac"/>
</dbReference>
<feature type="binding site" evidence="10">
    <location>
        <position position="29"/>
    </location>
    <ligand>
        <name>NAD(+)</name>
        <dbReference type="ChEBI" id="CHEBI:57540"/>
    </ligand>
</feature>
<dbReference type="Proteomes" id="UP000237472">
    <property type="component" value="Unassembled WGS sequence"/>
</dbReference>
<dbReference type="PANTHER" id="PTHR43750">
    <property type="entry name" value="UDP-GLUCOSE 6-DEHYDROGENASE TUAD"/>
    <property type="match status" value="1"/>
</dbReference>
<dbReference type="Pfam" id="PF03721">
    <property type="entry name" value="UDPG_MGDP_dh_N"/>
    <property type="match status" value="1"/>
</dbReference>
<proteinExistence type="inferred from homology"/>
<keyword evidence="15" id="KW-1185">Reference proteome</keyword>
<dbReference type="InterPro" id="IPR014027">
    <property type="entry name" value="UDP-Glc/GDP-Man_DH_C"/>
</dbReference>
<feature type="binding site" evidence="9">
    <location>
        <begin position="142"/>
        <end position="145"/>
    </location>
    <ligand>
        <name>substrate</name>
    </ligand>
</feature>
<evidence type="ECO:0000256" key="3">
    <source>
        <dbReference type="ARBA" id="ARBA00012954"/>
    </source>
</evidence>
<reference evidence="13" key="1">
    <citation type="submission" date="2015-06" db="EMBL/GenBank/DDBJ databases">
        <authorList>
            <person name="Hoefler B.C."/>
            <person name="Straight P.D."/>
        </authorList>
    </citation>
    <scope>NUCLEOTIDE SEQUENCE [LARGE SCALE GENOMIC DNA]</scope>
    <source>
        <strain evidence="13">73/13</strain>
    </source>
</reference>
<feature type="binding site" evidence="10">
    <location>
        <position position="145"/>
    </location>
    <ligand>
        <name>NAD(+)</name>
        <dbReference type="ChEBI" id="CHEBI:57540"/>
    </ligand>
</feature>
<comment type="catalytic activity">
    <reaction evidence="6 7">
        <text>UDP-alpha-D-glucose + 2 NAD(+) + H2O = UDP-alpha-D-glucuronate + 2 NADH + 3 H(+)</text>
        <dbReference type="Rhea" id="RHEA:23596"/>
        <dbReference type="ChEBI" id="CHEBI:15377"/>
        <dbReference type="ChEBI" id="CHEBI:15378"/>
        <dbReference type="ChEBI" id="CHEBI:57540"/>
        <dbReference type="ChEBI" id="CHEBI:57945"/>
        <dbReference type="ChEBI" id="CHEBI:58052"/>
        <dbReference type="ChEBI" id="CHEBI:58885"/>
        <dbReference type="EC" id="1.1.1.22"/>
    </reaction>
</comment>
<feature type="binding site" evidence="9">
    <location>
        <begin position="242"/>
        <end position="246"/>
    </location>
    <ligand>
        <name>substrate</name>
    </ligand>
</feature>
<feature type="binding site" evidence="9">
    <location>
        <position position="197"/>
    </location>
    <ligand>
        <name>substrate</name>
    </ligand>
</feature>
<comment type="similarity">
    <text evidence="2 7">Belongs to the UDP-glucose/GDP-mannose dehydrogenase family.</text>
</comment>
<dbReference type="InterPro" id="IPR001732">
    <property type="entry name" value="UDP-Glc/GDP-Man_DH_N"/>
</dbReference>
<reference evidence="14" key="2">
    <citation type="submission" date="2015-06" db="EMBL/GenBank/DDBJ databases">
        <authorList>
            <person name="Parisi A."/>
            <person name="Chiara M."/>
            <person name="Florio D."/>
            <person name="Miccolupo A."/>
            <person name="Manzari C."/>
            <person name="Mion D."/>
            <person name="Caruso M."/>
            <person name="D'erchia A.M."/>
            <person name="Zanoni R."/>
        </authorList>
    </citation>
    <scope>NUCLEOTIDE SEQUENCE [LARGE SCALE GENOMIC DNA]</scope>
    <source>
        <strain evidence="14">73/13</strain>
    </source>
</reference>
<evidence type="ECO:0000313" key="13">
    <source>
        <dbReference type="EMBL" id="PHY91284.1"/>
    </source>
</evidence>
<dbReference type="Gene3D" id="1.10.1040.10">
    <property type="entry name" value="N-(1-d-carboxylethyl)-l-norvaline Dehydrogenase, domain 2"/>
    <property type="match status" value="1"/>
</dbReference>
<feature type="domain" description="UDP-glucose/GDP-mannose dehydrogenase C-terminal" evidence="11">
    <location>
        <begin position="300"/>
        <end position="384"/>
    </location>
</feature>
<evidence type="ECO:0000256" key="7">
    <source>
        <dbReference type="PIRNR" id="PIRNR000124"/>
    </source>
</evidence>
<protein>
    <recommendedName>
        <fullName evidence="3 7">UDP-glucose 6-dehydrogenase</fullName>
        <ecNumber evidence="3 7">1.1.1.22</ecNumber>
    </recommendedName>
</protein>
<dbReference type="RefSeq" id="WP_099461250.1">
    <property type="nucleotide sequence ID" value="NZ_LDWY01000032.1"/>
</dbReference>
<evidence type="ECO:0000256" key="4">
    <source>
        <dbReference type="ARBA" id="ARBA00023002"/>
    </source>
</evidence>
<dbReference type="InterPro" id="IPR017476">
    <property type="entry name" value="UDP-Glc/GDP-Man"/>
</dbReference>
<evidence type="ECO:0000256" key="5">
    <source>
        <dbReference type="ARBA" id="ARBA00023027"/>
    </source>
</evidence>
<evidence type="ECO:0000256" key="1">
    <source>
        <dbReference type="ARBA" id="ARBA00004701"/>
    </source>
</evidence>
<keyword evidence="5 7" id="KW-0520">NAD</keyword>
<comment type="pathway">
    <text evidence="1">Nucleotide-sugar biosynthesis; UDP-alpha-D-glucuronate biosynthesis; UDP-alpha-D-glucuronate from UDP-alpha-D-glucose: step 1/1.</text>
</comment>
<evidence type="ECO:0000256" key="2">
    <source>
        <dbReference type="ARBA" id="ARBA00006601"/>
    </source>
</evidence>
<feature type="binding site" evidence="10">
    <location>
        <position position="314"/>
    </location>
    <ligand>
        <name>NAD(+)</name>
        <dbReference type="ChEBI" id="CHEBI:57540"/>
    </ligand>
</feature>
<dbReference type="GO" id="GO:0051287">
    <property type="term" value="F:NAD binding"/>
    <property type="evidence" value="ECO:0007669"/>
    <property type="project" value="InterPro"/>
</dbReference>
<evidence type="ECO:0000259" key="11">
    <source>
        <dbReference type="SMART" id="SM00984"/>
    </source>
</evidence>
<evidence type="ECO:0000256" key="10">
    <source>
        <dbReference type="PIRSR" id="PIRSR500134-3"/>
    </source>
</evidence>
<accession>A0A2G4R3Y9</accession>
<sequence>MNVVVVGIGYVGLSNAVLFSRKHNVVLCDVNADRVEAVNKGISPFKDDLIEKFLSENPNIITATVEPTEAYRKADFVIVAVNTDYDESLDGFNTANLDSVIADVDKINPKAILIIRSTVPVGYTQSIKKKLNLTNIVFCPEFLREGKALYDSLNPSRIIVGGSKDVAKSVMNLFCSCVDIKDNATFYMNSNEAESVKLFSNAYLAMRIGFFNELHSYALSKGFDAKNIIKGVSADHRIGNYYNNPSFGYGGYCLPKDTKQLISSFKDIPNDILKSIPKSNITRRKFIVDWIKKNKAQKIGIYRLIAKKDSDNFRNSIMMDIVKDLEDEEKIQISIYEPLLNESIWKKVSLEKDFENFVKSCDLIIANRLDSKIQNLGGKKIFTADLFTTDL</sequence>
<feature type="binding site" evidence="9">
    <location>
        <position position="307"/>
    </location>
    <ligand>
        <name>substrate</name>
    </ligand>
</feature>
<evidence type="ECO:0000256" key="9">
    <source>
        <dbReference type="PIRSR" id="PIRSR500134-2"/>
    </source>
</evidence>
<evidence type="ECO:0000313" key="15">
    <source>
        <dbReference type="Proteomes" id="UP000811399"/>
    </source>
</evidence>
<dbReference type="GO" id="GO:0003979">
    <property type="term" value="F:UDP-glucose 6-dehydrogenase activity"/>
    <property type="evidence" value="ECO:0007669"/>
    <property type="project" value="UniProtKB-EC"/>
</dbReference>
<reference evidence="12" key="3">
    <citation type="submission" date="2019-07" db="EMBL/GenBank/DDBJ databases">
        <authorList>
            <person name="Miller W.G."/>
        </authorList>
    </citation>
    <scope>NUCLEOTIDE SEQUENCE</scope>
    <source>
        <strain evidence="12">52/13</strain>
    </source>
</reference>
<feature type="binding site" evidence="10">
    <location>
        <position position="256"/>
    </location>
    <ligand>
        <name>NAD(+)</name>
        <dbReference type="ChEBI" id="CHEBI:57540"/>
    </ligand>
</feature>
<dbReference type="InterPro" id="IPR036220">
    <property type="entry name" value="UDP-Glc/GDP-Man_DH_C_sf"/>
</dbReference>
<dbReference type="EC" id="1.1.1.22" evidence="3 7"/>
<dbReference type="OrthoDB" id="9803238at2"/>
<dbReference type="PANTHER" id="PTHR43750:SF2">
    <property type="entry name" value="UDP-GLUCOSE 6-DEHYDROGENASE"/>
    <property type="match status" value="1"/>
</dbReference>
<feature type="binding site" evidence="10">
    <location>
        <position position="34"/>
    </location>
    <ligand>
        <name>NAD(+)</name>
        <dbReference type="ChEBI" id="CHEBI:57540"/>
    </ligand>
</feature>
<dbReference type="SUPFAM" id="SSF48179">
    <property type="entry name" value="6-phosphogluconate dehydrogenase C-terminal domain-like"/>
    <property type="match status" value="1"/>
</dbReference>
<dbReference type="SUPFAM" id="SSF51735">
    <property type="entry name" value="NAD(P)-binding Rossmann-fold domains"/>
    <property type="match status" value="1"/>
</dbReference>
<dbReference type="UniPathway" id="UPA00038">
    <property type="reaction ID" value="UER00491"/>
</dbReference>
<feature type="binding site" evidence="10">
    <location>
        <position position="118"/>
    </location>
    <ligand>
        <name>NAD(+)</name>
        <dbReference type="ChEBI" id="CHEBI:57540"/>
    </ligand>
</feature>
<evidence type="ECO:0000313" key="14">
    <source>
        <dbReference type="Proteomes" id="UP000237472"/>
    </source>
</evidence>
<dbReference type="Pfam" id="PF00984">
    <property type="entry name" value="UDPG_MGDP_dh"/>
    <property type="match status" value="1"/>
</dbReference>
<feature type="binding site" evidence="9">
    <location>
        <position position="250"/>
    </location>
    <ligand>
        <name>substrate</name>
    </ligand>
</feature>
<feature type="binding site" evidence="10">
    <location>
        <position position="83"/>
    </location>
    <ligand>
        <name>NAD(+)</name>
        <dbReference type="ChEBI" id="CHEBI:57540"/>
    </ligand>
</feature>
<dbReference type="PIRSF" id="PIRSF500134">
    <property type="entry name" value="UDPglc_DH_bac"/>
    <property type="match status" value="1"/>
</dbReference>
<organism evidence="13 14">
    <name type="scientific">Campylobacter vulpis</name>
    <dbReference type="NCBI Taxonomy" id="1655500"/>
    <lineage>
        <taxon>Bacteria</taxon>
        <taxon>Pseudomonadati</taxon>
        <taxon>Campylobacterota</taxon>
        <taxon>Epsilonproteobacteria</taxon>
        <taxon>Campylobacterales</taxon>
        <taxon>Campylobacteraceae</taxon>
        <taxon>Campylobacter</taxon>
    </lineage>
</organism>
<name>A0A2G4R3Y9_9BACT</name>
<dbReference type="SMART" id="SM00984">
    <property type="entry name" value="UDPG_MGDP_dh_C"/>
    <property type="match status" value="1"/>
</dbReference>
<reference evidence="12 15" key="4">
    <citation type="journal article" date="2021" name="Syst. Appl. Microbiol.">
        <title>nCampylobacter vulpis sp. nov. isolated from wild red foxes.</title>
        <authorList>
            <person name="Parisi A."/>
            <person name="Chiara M."/>
            <person name="Caffara M."/>
            <person name="Mion D."/>
            <person name="Miller W.G."/>
            <person name="Caruso M."/>
            <person name="Manzari C."/>
            <person name="Florio D."/>
            <person name="Capozzi L."/>
            <person name="D'Erchia A.M."/>
            <person name="Manzulli V."/>
            <person name="Zanoni R.G."/>
        </authorList>
    </citation>
    <scope>NUCLEOTIDE SEQUENCE [LARGE SCALE GENOMIC DNA]</scope>
    <source>
        <strain evidence="12 15">52/13</strain>
    </source>
</reference>
<dbReference type="AlphaFoldDB" id="A0A2G4R3Y9"/>
<dbReference type="EMBL" id="LDWY01000032">
    <property type="protein sequence ID" value="PHY91284.1"/>
    <property type="molecule type" value="Genomic_DNA"/>
</dbReference>
<evidence type="ECO:0000256" key="8">
    <source>
        <dbReference type="PIRSR" id="PIRSR500134-1"/>
    </source>
</evidence>
<dbReference type="GO" id="GO:0006065">
    <property type="term" value="P:UDP-glucuronate biosynthetic process"/>
    <property type="evidence" value="ECO:0007669"/>
    <property type="project" value="UniProtKB-UniPathway"/>
</dbReference>
<evidence type="ECO:0000313" key="12">
    <source>
        <dbReference type="EMBL" id="MBS4241516.1"/>
    </source>
</evidence>
<keyword evidence="4 7" id="KW-0560">Oxidoreductase</keyword>
<evidence type="ECO:0000256" key="6">
    <source>
        <dbReference type="ARBA" id="ARBA00047473"/>
    </source>
</evidence>
<dbReference type="NCBIfam" id="TIGR03026">
    <property type="entry name" value="NDP-sugDHase"/>
    <property type="match status" value="1"/>
</dbReference>
<dbReference type="InterPro" id="IPR013328">
    <property type="entry name" value="6PGD_dom2"/>
</dbReference>
<dbReference type="SUPFAM" id="SSF52413">
    <property type="entry name" value="UDP-glucose/GDP-mannose dehydrogenase C-terminal domain"/>
    <property type="match status" value="1"/>
</dbReference>
<dbReference type="EMBL" id="VJYU01000027">
    <property type="protein sequence ID" value="MBS4241516.1"/>
    <property type="molecule type" value="Genomic_DNA"/>
</dbReference>
<dbReference type="Proteomes" id="UP000811399">
    <property type="component" value="Unassembled WGS sequence"/>
</dbReference>
<dbReference type="Gene3D" id="3.40.50.720">
    <property type="entry name" value="NAD(P)-binding Rossmann-like Domain"/>
    <property type="match status" value="2"/>
</dbReference>
<dbReference type="InterPro" id="IPR014026">
    <property type="entry name" value="UDP-Glc/GDP-Man_DH_dimer"/>
</dbReference>
<dbReference type="PIRSF" id="PIRSF000124">
    <property type="entry name" value="UDPglc_GDPman_dh"/>
    <property type="match status" value="1"/>
</dbReference>
<dbReference type="Pfam" id="PF03720">
    <property type="entry name" value="UDPG_MGDP_dh_C"/>
    <property type="match status" value="1"/>
</dbReference>
<dbReference type="InterPro" id="IPR008927">
    <property type="entry name" value="6-PGluconate_DH-like_C_sf"/>
</dbReference>